<dbReference type="InterPro" id="IPR017896">
    <property type="entry name" value="4Fe4S_Fe-S-bd"/>
</dbReference>
<dbReference type="InterPro" id="IPR017900">
    <property type="entry name" value="4Fe4S_Fe_S_CS"/>
</dbReference>
<feature type="domain" description="4Fe-4S ferredoxin-type" evidence="5">
    <location>
        <begin position="422"/>
        <end position="452"/>
    </location>
</feature>
<dbReference type="PRINTS" id="PR00368">
    <property type="entry name" value="FADPNR"/>
</dbReference>
<evidence type="ECO:0000259" key="5">
    <source>
        <dbReference type="PROSITE" id="PS51379"/>
    </source>
</evidence>
<evidence type="ECO:0000256" key="1">
    <source>
        <dbReference type="ARBA" id="ARBA00022723"/>
    </source>
</evidence>
<dbReference type="Proteomes" id="UP001204320">
    <property type="component" value="Unassembled WGS sequence"/>
</dbReference>
<keyword evidence="7" id="KW-1185">Reference proteome</keyword>
<organism evidence="6 7">
    <name type="scientific">Tractidigestivibacter montrealensis</name>
    <dbReference type="NCBI Taxonomy" id="2972466"/>
    <lineage>
        <taxon>Bacteria</taxon>
        <taxon>Bacillati</taxon>
        <taxon>Actinomycetota</taxon>
        <taxon>Coriobacteriia</taxon>
        <taxon>Coriobacteriales</taxon>
        <taxon>Atopobiaceae</taxon>
        <taxon>Tractidigestivibacter</taxon>
    </lineage>
</organism>
<name>A0ABT1Z7P6_9ACTN</name>
<reference evidence="6 7" key="1">
    <citation type="submission" date="2022-08" db="EMBL/GenBank/DDBJ databases">
        <title>Tractidigestivibacter montrealensis type strain KD21.</title>
        <authorList>
            <person name="Diop K."/>
            <person name="Richard C."/>
            <person name="Routy B."/>
        </authorList>
    </citation>
    <scope>NUCLEOTIDE SEQUENCE [LARGE SCALE GENOMIC DNA]</scope>
    <source>
        <strain evidence="6 7">KD21</strain>
    </source>
</reference>
<dbReference type="Gene3D" id="3.50.50.60">
    <property type="entry name" value="FAD/NAD(P)-binding domain"/>
    <property type="match status" value="2"/>
</dbReference>
<keyword evidence="4" id="KW-0411">Iron-sulfur</keyword>
<dbReference type="Pfam" id="PF00037">
    <property type="entry name" value="Fer4"/>
    <property type="match status" value="1"/>
</dbReference>
<keyword evidence="3" id="KW-0408">Iron</keyword>
<dbReference type="EMBL" id="JANSKA010000002">
    <property type="protein sequence ID" value="MCR9036213.1"/>
    <property type="molecule type" value="Genomic_DNA"/>
</dbReference>
<evidence type="ECO:0000256" key="4">
    <source>
        <dbReference type="ARBA" id="ARBA00023014"/>
    </source>
</evidence>
<dbReference type="InterPro" id="IPR036188">
    <property type="entry name" value="FAD/NAD-bd_sf"/>
</dbReference>
<dbReference type="Pfam" id="PF07992">
    <property type="entry name" value="Pyr_redox_2"/>
    <property type="match status" value="1"/>
</dbReference>
<dbReference type="PROSITE" id="PS00198">
    <property type="entry name" value="4FE4S_FER_1"/>
    <property type="match status" value="1"/>
</dbReference>
<dbReference type="PANTHER" id="PTHR42949:SF3">
    <property type="entry name" value="ANAEROBIC GLYCEROL-3-PHOSPHATE DEHYDROGENASE SUBUNIT B"/>
    <property type="match status" value="1"/>
</dbReference>
<keyword evidence="2" id="KW-0560">Oxidoreductase</keyword>
<dbReference type="InterPro" id="IPR051691">
    <property type="entry name" value="Metab_Enz_Cyan_OpOx_G3PDH"/>
</dbReference>
<keyword evidence="1" id="KW-0479">Metal-binding</keyword>
<sequence length="544" mass="57300">MNRTDIIVVGAGPAGMSAAIEAAKRGAHVTVFDENSRPGGQLFKQIHKFFGSKEHHAKIRGFVIGEELMEEAARLGVDVRLDSTVIGLYQDKEVVVREGEEVSHHKADAIVIATGAAENMVTFEGWTLPGVIGAGAAQTMMNLHGVRPGERVLMLGTGNVGLVVSYQLKQAGCDVVALVDAAPRVGGYGVHAAKVARTGVPFYLSHTIKRAEGTDHVTGVTIAQVDSHFQFVPGTEKHFDVDTICVAVGLSPMSQLFKMDGCKVVDDRKKGGQVPVVDDLGETSTPGIFAAGDVSGIEEASSAMIEGRIAGLAAAEYLGFIDKDEMDKAVVANDAALDGLRQGMFAPKNRGKLVTTTEEGIPVSQSLLEHGYVADDEIARFPGVTRRVGIHPVIECTQNIPCNPCQDACPKHCIKVGDHITQLPAVEANSACIGCGMCVASCPGQAIFLVDEKDEEGFADVTLPYEFLPVPAKGERGVALGRDGSPVCEAEVVSVRQTRAFDHTALLTMRVPADMAMRARFFRAGSAGAAANETSAAAATAAAE</sequence>
<dbReference type="SUPFAM" id="SSF51905">
    <property type="entry name" value="FAD/NAD(P)-binding domain"/>
    <property type="match status" value="1"/>
</dbReference>
<dbReference type="InterPro" id="IPR023753">
    <property type="entry name" value="FAD/NAD-binding_dom"/>
</dbReference>
<protein>
    <submittedName>
        <fullName evidence="6">FAD-dependent oxidoreductase</fullName>
    </submittedName>
</protein>
<feature type="domain" description="4Fe-4S ferredoxin-type" evidence="5">
    <location>
        <begin position="386"/>
        <end position="419"/>
    </location>
</feature>
<dbReference type="SUPFAM" id="SSF54862">
    <property type="entry name" value="4Fe-4S ferredoxins"/>
    <property type="match status" value="1"/>
</dbReference>
<gene>
    <name evidence="6" type="ORF">NVS32_04535</name>
</gene>
<comment type="caution">
    <text evidence="6">The sequence shown here is derived from an EMBL/GenBank/DDBJ whole genome shotgun (WGS) entry which is preliminary data.</text>
</comment>
<accession>A0ABT1Z7P6</accession>
<dbReference type="PROSITE" id="PS51379">
    <property type="entry name" value="4FE4S_FER_2"/>
    <property type="match status" value="2"/>
</dbReference>
<proteinExistence type="predicted"/>
<evidence type="ECO:0000313" key="6">
    <source>
        <dbReference type="EMBL" id="MCR9036213.1"/>
    </source>
</evidence>
<evidence type="ECO:0000256" key="2">
    <source>
        <dbReference type="ARBA" id="ARBA00023002"/>
    </source>
</evidence>
<dbReference type="PANTHER" id="PTHR42949">
    <property type="entry name" value="ANAEROBIC GLYCEROL-3-PHOSPHATE DEHYDROGENASE SUBUNIT B"/>
    <property type="match status" value="1"/>
</dbReference>
<evidence type="ECO:0000256" key="3">
    <source>
        <dbReference type="ARBA" id="ARBA00023004"/>
    </source>
</evidence>
<dbReference type="PRINTS" id="PR00469">
    <property type="entry name" value="PNDRDTASEII"/>
</dbReference>
<evidence type="ECO:0000313" key="7">
    <source>
        <dbReference type="Proteomes" id="UP001204320"/>
    </source>
</evidence>
<dbReference type="RefSeq" id="WP_258498877.1">
    <property type="nucleotide sequence ID" value="NZ_JANSKA010000002.1"/>
</dbReference>
<dbReference type="Gene3D" id="3.30.70.20">
    <property type="match status" value="1"/>
</dbReference>